<comment type="pathway">
    <text evidence="2 16">Protein modification; protein glycosylation.</text>
</comment>
<dbReference type="AlphaFoldDB" id="A0AAW1RWX3"/>
<evidence type="ECO:0000256" key="4">
    <source>
        <dbReference type="ARBA" id="ARBA00022676"/>
    </source>
</evidence>
<sequence>FRTSYFPGLGWMMRRQLWEEIGNDWPMQSWDHWMRLNSTSKGRECIVPEVNRNRNIGERGANMERSVFKKFLQKMTWNSKMVTDYGDLRYLLAANYNSAVRDLLKRSQSWDWQARGMNVPSKGVFLLAYTADVYTQLARRLRIWPFPRAHHYHLTILPYRESTLLLADRRFCSYLPDVERIHPSPGLQAWAAEQGQSCTDACRQQDMECRTQDFWFINSCEVLREHFPCTHGCAIELGADLPNYVMGADLQTFQTCLVFQKQPICKASHASTARLCPCVPLPEAALQIARRSAANLVTRIDQEMTSLGALPDESVQGATNDLEHASLNPTPGLANSAAGASHVLPRPLLDLPDSASEDSAAAQLNALDGNTPAISYQGGSSAASGDENALGSEEVPGRTDASNGSMAPMHLQDLPMLAETPPLDVRPHDVLKCRCWLKRHTEQHLSRQLLPVIAIKPLHIVLPWLLGVTFETPQQQVVLIPGGPRPNDLLQPARAIPRSALSASRA</sequence>
<keyword evidence="11" id="KW-0472">Membrane</keyword>
<comment type="function">
    <text evidence="16">Initiates complex N-linked carbohydrate formation. Essential for the conversion of high-mannose to hybrid and complex N-glycans.</text>
</comment>
<feature type="region of interest" description="Disordered" evidence="17">
    <location>
        <begin position="372"/>
        <end position="405"/>
    </location>
</feature>
<keyword evidence="4 16" id="KW-0328">Glycosyltransferase</keyword>
<evidence type="ECO:0000256" key="16">
    <source>
        <dbReference type="RuleBase" id="RU368119"/>
    </source>
</evidence>
<evidence type="ECO:0000256" key="7">
    <source>
        <dbReference type="ARBA" id="ARBA00022723"/>
    </source>
</evidence>
<keyword evidence="12 16" id="KW-0464">Manganese</keyword>
<comment type="cofactor">
    <cofactor evidence="16">
        <name>Mn(2+)</name>
        <dbReference type="ChEBI" id="CHEBI:29035"/>
    </cofactor>
    <text evidence="16">The cofactor is mostly bound to the substrate.</text>
</comment>
<proteinExistence type="inferred from homology"/>
<dbReference type="GO" id="GO:0030144">
    <property type="term" value="F:alpha-1,6-mannosylglycoprotein 6-beta-N-acetylglucosaminyltransferase activity"/>
    <property type="evidence" value="ECO:0007669"/>
    <property type="project" value="InterPro"/>
</dbReference>
<protein>
    <recommendedName>
        <fullName evidence="13 16">Alpha-1,3-mannosyl-glycoprotein 2-beta-N-acetylglucosaminyltransferase</fullName>
        <shortName evidence="16">GNT-I</shortName>
        <shortName evidence="16">GlcNAc-T I</shortName>
        <ecNumber evidence="13 16">2.4.1.101</ecNumber>
    </recommendedName>
    <alternativeName>
        <fullName evidence="14 16">N-glycosyl-oligosaccharide-glycoprotein N-acetylglucosaminyltransferase I</fullName>
    </alternativeName>
</protein>
<dbReference type="InterPro" id="IPR029044">
    <property type="entry name" value="Nucleotide-diphossugar_trans"/>
</dbReference>
<dbReference type="PANTHER" id="PTHR10468">
    <property type="entry name" value="PROTEIN O-LINKED-MANNOSE BETA-1,2-N-ACETYLGLUCOSAMINYLTRANSFERASE 1/ALPHA-1,3-MANNOSYL-GLYCOPROTEIN 2-BETA-N-ACETYLGLUCOSAMINYLTRANSFERASE"/>
    <property type="match status" value="1"/>
</dbReference>
<feature type="domain" description="Glycosyltransferase family 18 catalytic" evidence="18">
    <location>
        <begin position="165"/>
        <end position="278"/>
    </location>
</feature>
<feature type="non-terminal residue" evidence="19">
    <location>
        <position position="1"/>
    </location>
</feature>
<evidence type="ECO:0000256" key="13">
    <source>
        <dbReference type="ARBA" id="ARBA00038949"/>
    </source>
</evidence>
<dbReference type="GO" id="GO:0003827">
    <property type="term" value="F:alpha-1,3-mannosylglycoprotein 2-beta-N-acetylglucosaminyltransferase activity"/>
    <property type="evidence" value="ECO:0007669"/>
    <property type="project" value="UniProtKB-UniRule"/>
</dbReference>
<evidence type="ECO:0000256" key="11">
    <source>
        <dbReference type="ARBA" id="ARBA00023136"/>
    </source>
</evidence>
<keyword evidence="9" id="KW-1133">Transmembrane helix</keyword>
<dbReference type="Pfam" id="PF15024">
    <property type="entry name" value="Glyco_transf_18"/>
    <property type="match status" value="1"/>
</dbReference>
<dbReference type="Gene3D" id="3.90.550.10">
    <property type="entry name" value="Spore Coat Polysaccharide Biosynthesis Protein SpsA, Chain A"/>
    <property type="match status" value="1"/>
</dbReference>
<feature type="compositionally biased region" description="Polar residues" evidence="17">
    <location>
        <begin position="372"/>
        <end position="383"/>
    </location>
</feature>
<evidence type="ECO:0000256" key="5">
    <source>
        <dbReference type="ARBA" id="ARBA00022679"/>
    </source>
</evidence>
<accession>A0AAW1RWX3</accession>
<dbReference type="InterPro" id="IPR026116">
    <property type="entry name" value="GT18_cat"/>
</dbReference>
<evidence type="ECO:0000256" key="9">
    <source>
        <dbReference type="ARBA" id="ARBA00022989"/>
    </source>
</evidence>
<dbReference type="Proteomes" id="UP001485043">
    <property type="component" value="Unassembled WGS sequence"/>
</dbReference>
<comment type="subcellular location">
    <subcellularLocation>
        <location evidence="1 16">Golgi apparatus membrane</location>
        <topology evidence="1 16">Single-pass type II membrane protein</topology>
    </subcellularLocation>
</comment>
<evidence type="ECO:0000259" key="18">
    <source>
        <dbReference type="Pfam" id="PF15024"/>
    </source>
</evidence>
<evidence type="ECO:0000256" key="10">
    <source>
        <dbReference type="ARBA" id="ARBA00023034"/>
    </source>
</evidence>
<evidence type="ECO:0000256" key="1">
    <source>
        <dbReference type="ARBA" id="ARBA00004323"/>
    </source>
</evidence>
<evidence type="ECO:0000256" key="15">
    <source>
        <dbReference type="ARBA" id="ARBA00049421"/>
    </source>
</evidence>
<dbReference type="PANTHER" id="PTHR10468:SF0">
    <property type="entry name" value="ALPHA-1,3-MANNOSYL-GLYCOPROTEIN 2-BETA-N-ACETYLGLUCOSAMINYLTRANSFERASE"/>
    <property type="match status" value="1"/>
</dbReference>
<dbReference type="InterPro" id="IPR052261">
    <property type="entry name" value="Glycosyltransferase_13"/>
</dbReference>
<gene>
    <name evidence="19" type="ORF">WJX84_002304</name>
</gene>
<organism evidence="19 20">
    <name type="scientific">Apatococcus fuscideae</name>
    <dbReference type="NCBI Taxonomy" id="2026836"/>
    <lineage>
        <taxon>Eukaryota</taxon>
        <taxon>Viridiplantae</taxon>
        <taxon>Chlorophyta</taxon>
        <taxon>core chlorophytes</taxon>
        <taxon>Trebouxiophyceae</taxon>
        <taxon>Chlorellales</taxon>
        <taxon>Chlorellaceae</taxon>
        <taxon>Apatococcus</taxon>
    </lineage>
</organism>
<evidence type="ECO:0000256" key="12">
    <source>
        <dbReference type="ARBA" id="ARBA00023211"/>
    </source>
</evidence>
<comment type="catalytic activity">
    <reaction evidence="15 16">
        <text>N(4)-(alpha-D-Man-(1-&gt;3)-[alpha-D-Man-(1-&gt;3)-[alpha-D-Man-(1-&gt;6)]-alpha-D-Man-(1-&gt;6)]-beta-D-Man-(1-&gt;4)-beta-D-GlcNAc-(1-&gt;4)-beta-D-GlcNAc)-L-asparaginyl-[protein] (N-glucan mannose isomer 5A1,2) + UDP-N-acetyl-alpha-D-glucosamine = N(4)-{beta-D-GlcNAc-(1-&gt;2)-alpha-D-Man-(1-&gt;3)-[alpha-D-Man-(1-&gt;3)-[alpha-D-Man-(1-&gt;6)]-alpha-D-Man-(1-&gt;6)]-beta-D-Man-(1-&gt;4)-beta-D-GlcNAc-(1-&gt;4)-beta-D-GlcNAc}-L-asparaginyl-[protein] + UDP + H(+)</text>
        <dbReference type="Rhea" id="RHEA:11456"/>
        <dbReference type="Rhea" id="RHEA-COMP:14367"/>
        <dbReference type="Rhea" id="RHEA-COMP:14368"/>
        <dbReference type="ChEBI" id="CHEBI:15378"/>
        <dbReference type="ChEBI" id="CHEBI:57705"/>
        <dbReference type="ChEBI" id="CHEBI:58223"/>
        <dbReference type="ChEBI" id="CHEBI:59087"/>
        <dbReference type="ChEBI" id="CHEBI:60625"/>
        <dbReference type="EC" id="2.4.1.101"/>
    </reaction>
</comment>
<keyword evidence="6" id="KW-0812">Transmembrane</keyword>
<evidence type="ECO:0000256" key="6">
    <source>
        <dbReference type="ARBA" id="ARBA00022692"/>
    </source>
</evidence>
<dbReference type="GO" id="GO:0030145">
    <property type="term" value="F:manganese ion binding"/>
    <property type="evidence" value="ECO:0007669"/>
    <property type="project" value="UniProtKB-UniRule"/>
</dbReference>
<keyword evidence="8 16" id="KW-0735">Signal-anchor</keyword>
<dbReference type="InterPro" id="IPR004139">
    <property type="entry name" value="Glyco_trans_13"/>
</dbReference>
<evidence type="ECO:0000313" key="19">
    <source>
        <dbReference type="EMBL" id="KAK9838605.1"/>
    </source>
</evidence>
<comment type="similarity">
    <text evidence="3 16">Belongs to the glycosyltransferase 13 family.</text>
</comment>
<comment type="caution">
    <text evidence="19">The sequence shown here is derived from an EMBL/GenBank/DDBJ whole genome shotgun (WGS) entry which is preliminary data.</text>
</comment>
<evidence type="ECO:0000256" key="3">
    <source>
        <dbReference type="ARBA" id="ARBA00006492"/>
    </source>
</evidence>
<keyword evidence="5" id="KW-0808">Transferase</keyword>
<reference evidence="19 20" key="1">
    <citation type="journal article" date="2024" name="Nat. Commun.">
        <title>Phylogenomics reveals the evolutionary origins of lichenization in chlorophyte algae.</title>
        <authorList>
            <person name="Puginier C."/>
            <person name="Libourel C."/>
            <person name="Otte J."/>
            <person name="Skaloud P."/>
            <person name="Haon M."/>
            <person name="Grisel S."/>
            <person name="Petersen M."/>
            <person name="Berrin J.G."/>
            <person name="Delaux P.M."/>
            <person name="Dal Grande F."/>
            <person name="Keller J."/>
        </authorList>
    </citation>
    <scope>NUCLEOTIDE SEQUENCE [LARGE SCALE GENOMIC DNA]</scope>
    <source>
        <strain evidence="19 20">SAG 2523</strain>
    </source>
</reference>
<evidence type="ECO:0000256" key="17">
    <source>
        <dbReference type="SAM" id="MobiDB-lite"/>
    </source>
</evidence>
<evidence type="ECO:0000256" key="14">
    <source>
        <dbReference type="ARBA" id="ARBA00041712"/>
    </source>
</evidence>
<keyword evidence="20" id="KW-1185">Reference proteome</keyword>
<keyword evidence="10 16" id="KW-0333">Golgi apparatus</keyword>
<dbReference type="EMBL" id="JALJOV010001885">
    <property type="protein sequence ID" value="KAK9838605.1"/>
    <property type="molecule type" value="Genomic_DNA"/>
</dbReference>
<evidence type="ECO:0000313" key="20">
    <source>
        <dbReference type="Proteomes" id="UP001485043"/>
    </source>
</evidence>
<keyword evidence="7 16" id="KW-0479">Metal-binding</keyword>
<dbReference type="Pfam" id="PF03071">
    <property type="entry name" value="GNT-I"/>
    <property type="match status" value="1"/>
</dbReference>
<dbReference type="EC" id="2.4.1.101" evidence="13 16"/>
<name>A0AAW1RWX3_9CHLO</name>
<evidence type="ECO:0000256" key="8">
    <source>
        <dbReference type="ARBA" id="ARBA00022968"/>
    </source>
</evidence>
<evidence type="ECO:0000256" key="2">
    <source>
        <dbReference type="ARBA" id="ARBA00004922"/>
    </source>
</evidence>
<dbReference type="GO" id="GO:0000139">
    <property type="term" value="C:Golgi membrane"/>
    <property type="evidence" value="ECO:0007669"/>
    <property type="project" value="UniProtKB-SubCell"/>
</dbReference>